<dbReference type="InParanoid" id="W3XAQ6"/>
<accession>W3XAQ6</accession>
<sequence length="549" mass="60811">MADPLSIAASVVGLASVGFEIAKSLHGLADAVGSAGEQVRVYASEIEVFSRVLQLVRYQLHELQDVSINGLELLKDIVDICEDIVKRLHALMQSLGPLLSRFKDSKNKLLQFGIRLEWILTKKEKLLFYRATLKQQQRNLTMAMNAIRLKTSRDRSDPSVRLARSSLESTLAIQATLKSAKFSTQMLRSSNESSQAILTSRTLDPFHQDLPESTTDTSSTTQTEVNVDGDGVDDAAAKIENGALVLASVDSLTDDDLAAIDQLESSLEPSSLPSTYEVWEEMRVLTRRTVKFAKKILNDEVDSTIPLLETRSGTDGYTTSAPVDASAPIKTSVPVDASAPVNPTIPTDSPAPAHSAPGQSPRINASQQSNLKSPSMSTLPSRIEKPVPPNPDNWIKVEDSFGNSHLCAYDDCSTWEGICTFIGSMKPNLARNLPEYNKYWRSQTGEDRYRDLVQSRDFHFVGADDMIIGANAWSLVQPGWTVQLEFSDDDFNTNPNLKRARMEKSLAWEKSEAETHKAKEELRIMKESPLPDMYQLQHIALQRISFVAL</sequence>
<dbReference type="RefSeq" id="XP_007831165.1">
    <property type="nucleotide sequence ID" value="XM_007832974.1"/>
</dbReference>
<dbReference type="eggNOG" id="ENOG502TDZG">
    <property type="taxonomic scope" value="Eukaryota"/>
</dbReference>
<dbReference type="Pfam" id="PF22893">
    <property type="entry name" value="ULD_2"/>
    <property type="match status" value="1"/>
</dbReference>
<dbReference type="AlphaFoldDB" id="W3XAQ6"/>
<organism evidence="3 4">
    <name type="scientific">Pestalotiopsis fici (strain W106-1 / CGMCC3.15140)</name>
    <dbReference type="NCBI Taxonomy" id="1229662"/>
    <lineage>
        <taxon>Eukaryota</taxon>
        <taxon>Fungi</taxon>
        <taxon>Dikarya</taxon>
        <taxon>Ascomycota</taxon>
        <taxon>Pezizomycotina</taxon>
        <taxon>Sordariomycetes</taxon>
        <taxon>Xylariomycetidae</taxon>
        <taxon>Amphisphaeriales</taxon>
        <taxon>Sporocadaceae</taxon>
        <taxon>Pestalotiopsis</taxon>
    </lineage>
</organism>
<name>W3XAQ6_PESFW</name>
<evidence type="ECO:0000313" key="4">
    <source>
        <dbReference type="Proteomes" id="UP000030651"/>
    </source>
</evidence>
<protein>
    <recommendedName>
        <fullName evidence="2">Ubiquitin-like domain-containing protein</fullName>
    </recommendedName>
</protein>
<dbReference type="GeneID" id="19269406"/>
<feature type="domain" description="Ubiquitin-like" evidence="2">
    <location>
        <begin position="393"/>
        <end position="486"/>
    </location>
</feature>
<keyword evidence="4" id="KW-1185">Reference proteome</keyword>
<evidence type="ECO:0000313" key="3">
    <source>
        <dbReference type="EMBL" id="ETS82517.1"/>
    </source>
</evidence>
<evidence type="ECO:0000259" key="2">
    <source>
        <dbReference type="Pfam" id="PF22893"/>
    </source>
</evidence>
<dbReference type="EMBL" id="KI912111">
    <property type="protein sequence ID" value="ETS82517.1"/>
    <property type="molecule type" value="Genomic_DNA"/>
</dbReference>
<dbReference type="OrthoDB" id="1577640at2759"/>
<feature type="region of interest" description="Disordered" evidence="1">
    <location>
        <begin position="334"/>
        <end position="391"/>
    </location>
</feature>
<evidence type="ECO:0000256" key="1">
    <source>
        <dbReference type="SAM" id="MobiDB-lite"/>
    </source>
</evidence>
<reference evidence="4" key="1">
    <citation type="journal article" date="2015" name="BMC Genomics">
        <title>Genomic and transcriptomic analysis of the endophytic fungus Pestalotiopsis fici reveals its lifestyle and high potential for synthesis of natural products.</title>
        <authorList>
            <person name="Wang X."/>
            <person name="Zhang X."/>
            <person name="Liu L."/>
            <person name="Xiang M."/>
            <person name="Wang W."/>
            <person name="Sun X."/>
            <person name="Che Y."/>
            <person name="Guo L."/>
            <person name="Liu G."/>
            <person name="Guo L."/>
            <person name="Wang C."/>
            <person name="Yin W.B."/>
            <person name="Stadler M."/>
            <person name="Zhang X."/>
            <person name="Liu X."/>
        </authorList>
    </citation>
    <scope>NUCLEOTIDE SEQUENCE [LARGE SCALE GENOMIC DNA]</scope>
    <source>
        <strain evidence="4">W106-1 / CGMCC3.15140</strain>
    </source>
</reference>
<dbReference type="KEGG" id="pfy:PFICI_04393"/>
<feature type="compositionally biased region" description="Polar residues" evidence="1">
    <location>
        <begin position="357"/>
        <end position="380"/>
    </location>
</feature>
<gene>
    <name evidence="3" type="ORF">PFICI_04393</name>
</gene>
<proteinExistence type="predicted"/>
<dbReference type="InterPro" id="IPR054464">
    <property type="entry name" value="ULD_fung"/>
</dbReference>
<dbReference type="HOGENOM" id="CLU_496150_0_0_1"/>
<dbReference type="OMA" id="DICEDIV"/>
<dbReference type="Proteomes" id="UP000030651">
    <property type="component" value="Unassembled WGS sequence"/>
</dbReference>